<dbReference type="Proteomes" id="UP000247810">
    <property type="component" value="Unassembled WGS sequence"/>
</dbReference>
<evidence type="ECO:0000313" key="2">
    <source>
        <dbReference type="Proteomes" id="UP000247810"/>
    </source>
</evidence>
<protein>
    <recommendedName>
        <fullName evidence="3">TAM domain methyltransferase</fullName>
    </recommendedName>
</protein>
<dbReference type="GO" id="GO:0008168">
    <property type="term" value="F:methyltransferase activity"/>
    <property type="evidence" value="ECO:0007669"/>
    <property type="project" value="TreeGrafter"/>
</dbReference>
<sequence>MPGGRLAGSSREDDTQSLTASVIDYPMEHGRRYHKYHEGSYLYPNDEQELDRMDMQHHMLKIVNTGRLFLAPVQHPRRILDIGTGSGIWPIELASQFPAAEIIGTDLSPVQPNEVPENVHFLVDDATEDDWLWGSDHFDFIHVGHLSGALPSYKDLLRKVFKHLKPGGYVESHEFDPKPKCDDGTLPPEDDEKFSDYALQDLMDLHVRSGQVSDPPRQFRVAHRLARWMREVGFEDVQEHVSPVPINPWSTDPHLRTVGAWNETNMLEAVAGWSYKPLTILGWSKPEIEVFLVDVRKSIQNRDVHAYMNYHVVTGRKPHAAEDFLASAFRRFANGQQRRYESRVPGPLEARKRLSKRRNTALAGVWATGPPDDFGGLFGRNGREHLKKTDSRGSRKAWPKTTGWQFRDIVPPPPPTGQFFDLAPAPPPTGQFFDIASPPTPLPLYTGGDLWQEEYVKQPPGRAEALQGVPYYQYVKDRLSECRTVESVKSVVRELDFKFLEDRSYSRFTFKHLLMCSDRGELAVEELILFLDDPRLNVQRARNYQLAMKHVGTDFAKYRPLFYNFVQALELGLIPPKELINVIKTITNWAPGDNENRMTLRSRVTSVYKNMWDAIGRCDVYGHGDLDHRVVDLWLGDISRREMHEELALAKRILLATRKRNVSYRSWATLFITRWLELPETLRVATGEDYASGILNRVKPDVATAMIVSVTESLVSSRKFHLLEQWQCCLSKIQDIPGLAMCRRWHKVYPTQSAITSQDDALSRQHKFVIRFWILLTLSRSLPVGPFWLRRLRATDKPIFLVLLCYQASLLHDPDFHFLSSLANDIQDLGMPYNELLITAVDLMSKNIPPKSTRQALVRLERSELSVWDLFADTGTYNATKPHFFIVFEKMVRNIDVTSPEFIGHALNLARTGDSHSVWALIRLLRIHTPLKIALSQSWGPVPDVSEKALGHYPEARTSHCPDPHATLEMIHDLAVSLACSRSLTPRRAFSLIRWLYHFLVEHCAPVQPPLVRAMYHAGVVRFRREGYRVSPVQYAYIMRTVKTHEGPEVVAALMESGPRNCEALHDM</sequence>
<dbReference type="OrthoDB" id="2013972at2759"/>
<dbReference type="PANTHER" id="PTHR43591:SF10">
    <property type="entry name" value="ABC TRANSMEMBRANE TYPE-1 DOMAIN-CONTAINING PROTEIN-RELATED"/>
    <property type="match status" value="1"/>
</dbReference>
<evidence type="ECO:0000313" key="1">
    <source>
        <dbReference type="EMBL" id="PYH91961.1"/>
    </source>
</evidence>
<dbReference type="STRING" id="1448320.A0A319D4D8"/>
<dbReference type="Gene3D" id="3.40.50.150">
    <property type="entry name" value="Vaccinia Virus protein VP39"/>
    <property type="match status" value="1"/>
</dbReference>
<name>A0A319D4D8_9EURO</name>
<dbReference type="VEuPathDB" id="FungiDB:BO71DRAFT_451750"/>
<accession>A0A319D4D8</accession>
<dbReference type="SUPFAM" id="SSF53335">
    <property type="entry name" value="S-adenosyl-L-methionine-dependent methyltransferases"/>
    <property type="match status" value="1"/>
</dbReference>
<dbReference type="EMBL" id="KZ825930">
    <property type="protein sequence ID" value="PYH91961.1"/>
    <property type="molecule type" value="Genomic_DNA"/>
</dbReference>
<dbReference type="InterPro" id="IPR029063">
    <property type="entry name" value="SAM-dependent_MTases_sf"/>
</dbReference>
<dbReference type="PANTHER" id="PTHR43591">
    <property type="entry name" value="METHYLTRANSFERASE"/>
    <property type="match status" value="1"/>
</dbReference>
<gene>
    <name evidence="1" type="ORF">BO71DRAFT_451750</name>
</gene>
<reference evidence="1 2" key="1">
    <citation type="submission" date="2018-02" db="EMBL/GenBank/DDBJ databases">
        <title>The genomes of Aspergillus section Nigri reveals drivers in fungal speciation.</title>
        <authorList>
            <consortium name="DOE Joint Genome Institute"/>
            <person name="Vesth T.C."/>
            <person name="Nybo J."/>
            <person name="Theobald S."/>
            <person name="Brandl J."/>
            <person name="Frisvad J.C."/>
            <person name="Nielsen K.F."/>
            <person name="Lyhne E.K."/>
            <person name="Kogle M.E."/>
            <person name="Kuo A."/>
            <person name="Riley R."/>
            <person name="Clum A."/>
            <person name="Nolan M."/>
            <person name="Lipzen A."/>
            <person name="Salamov A."/>
            <person name="Henrissat B."/>
            <person name="Wiebenga A."/>
            <person name="De vries R.P."/>
            <person name="Grigoriev I.V."/>
            <person name="Mortensen U.H."/>
            <person name="Andersen M.R."/>
            <person name="Baker S.E."/>
        </authorList>
    </citation>
    <scope>NUCLEOTIDE SEQUENCE [LARGE SCALE GENOMIC DNA]</scope>
    <source>
        <strain evidence="1 2">CBS 707.79</strain>
    </source>
</reference>
<dbReference type="AlphaFoldDB" id="A0A319D4D8"/>
<dbReference type="Pfam" id="PF13489">
    <property type="entry name" value="Methyltransf_23"/>
    <property type="match status" value="1"/>
</dbReference>
<evidence type="ECO:0008006" key="3">
    <source>
        <dbReference type="Google" id="ProtNLM"/>
    </source>
</evidence>
<proteinExistence type="predicted"/>
<dbReference type="CDD" id="cd02440">
    <property type="entry name" value="AdoMet_MTases"/>
    <property type="match status" value="1"/>
</dbReference>
<keyword evidence="2" id="KW-1185">Reference proteome</keyword>
<organism evidence="1 2">
    <name type="scientific">Aspergillus ellipticus CBS 707.79</name>
    <dbReference type="NCBI Taxonomy" id="1448320"/>
    <lineage>
        <taxon>Eukaryota</taxon>
        <taxon>Fungi</taxon>
        <taxon>Dikarya</taxon>
        <taxon>Ascomycota</taxon>
        <taxon>Pezizomycotina</taxon>
        <taxon>Eurotiomycetes</taxon>
        <taxon>Eurotiomycetidae</taxon>
        <taxon>Eurotiales</taxon>
        <taxon>Aspergillaceae</taxon>
        <taxon>Aspergillus</taxon>
        <taxon>Aspergillus subgen. Circumdati</taxon>
    </lineage>
</organism>